<evidence type="ECO:0000256" key="3">
    <source>
        <dbReference type="ARBA" id="ARBA00023163"/>
    </source>
</evidence>
<dbReference type="InterPro" id="IPR011711">
    <property type="entry name" value="GntR_C"/>
</dbReference>
<dbReference type="InterPro" id="IPR036390">
    <property type="entry name" value="WH_DNA-bd_sf"/>
</dbReference>
<dbReference type="PRINTS" id="PR00035">
    <property type="entry name" value="HTHGNTR"/>
</dbReference>
<dbReference type="PANTHER" id="PTHR43537">
    <property type="entry name" value="TRANSCRIPTIONAL REGULATOR, GNTR FAMILY"/>
    <property type="match status" value="1"/>
</dbReference>
<dbReference type="Gene3D" id="1.10.10.10">
    <property type="entry name" value="Winged helix-like DNA-binding domain superfamily/Winged helix DNA-binding domain"/>
    <property type="match status" value="1"/>
</dbReference>
<comment type="caution">
    <text evidence="5">The sequence shown here is derived from an EMBL/GenBank/DDBJ whole genome shotgun (WGS) entry which is preliminary data.</text>
</comment>
<keyword evidence="3" id="KW-0804">Transcription</keyword>
<dbReference type="InterPro" id="IPR000524">
    <property type="entry name" value="Tscrpt_reg_HTH_GntR"/>
</dbReference>
<dbReference type="Pfam" id="PF00392">
    <property type="entry name" value="GntR"/>
    <property type="match status" value="1"/>
</dbReference>
<evidence type="ECO:0000259" key="4">
    <source>
        <dbReference type="PROSITE" id="PS50949"/>
    </source>
</evidence>
<dbReference type="Gene3D" id="1.20.120.530">
    <property type="entry name" value="GntR ligand-binding domain-like"/>
    <property type="match status" value="1"/>
</dbReference>
<protein>
    <submittedName>
        <fullName evidence="5">GntR family transcriptional regulator</fullName>
    </submittedName>
</protein>
<organism evidence="5">
    <name type="scientific">Neobacillus citreus</name>
    <dbReference type="NCBI Taxonomy" id="2833578"/>
    <lineage>
        <taxon>Bacteria</taxon>
        <taxon>Bacillati</taxon>
        <taxon>Bacillota</taxon>
        <taxon>Bacilli</taxon>
        <taxon>Bacillales</taxon>
        <taxon>Bacillaceae</taxon>
        <taxon>Neobacillus</taxon>
    </lineage>
</organism>
<dbReference type="SUPFAM" id="SSF48008">
    <property type="entry name" value="GntR ligand-binding domain-like"/>
    <property type="match status" value="1"/>
</dbReference>
<dbReference type="PANTHER" id="PTHR43537:SF45">
    <property type="entry name" value="GNTR FAMILY REGULATORY PROTEIN"/>
    <property type="match status" value="1"/>
</dbReference>
<dbReference type="GO" id="GO:0003677">
    <property type="term" value="F:DNA binding"/>
    <property type="evidence" value="ECO:0007669"/>
    <property type="project" value="UniProtKB-KW"/>
</dbReference>
<evidence type="ECO:0000256" key="1">
    <source>
        <dbReference type="ARBA" id="ARBA00023015"/>
    </source>
</evidence>
<name>A0A942T0A2_9BACI</name>
<dbReference type="SUPFAM" id="SSF46785">
    <property type="entry name" value="Winged helix' DNA-binding domain"/>
    <property type="match status" value="1"/>
</dbReference>
<dbReference type="SMART" id="SM00895">
    <property type="entry name" value="FCD"/>
    <property type="match status" value="1"/>
</dbReference>
<reference evidence="5" key="1">
    <citation type="submission" date="2021-05" db="EMBL/GenBank/DDBJ databases">
        <title>Novel Bacillus species.</title>
        <authorList>
            <person name="Liu G."/>
        </authorList>
    </citation>
    <scope>NUCLEOTIDE SEQUENCE</scope>
    <source>
        <strain evidence="5">FJAT-50051</strain>
    </source>
</reference>
<accession>A0A942T0A2</accession>
<sequence length="210" mass="23382">MAGEHPAGRRLVETQLTAVLGVSRTPLREALVRLAADGLVTREADGYYPTRPDLGELRDLYELRITLELRGIERAIDDDRLHHDLDVLRELRDTWRGFRADPPAPSPDIVLLDEDFHLTLSSAAGNAAIAEALRAVNTRIRRVRMYDYLTADRVAKTIAEHIEILDLVIEDDLPAALVALRKHVGESYDVVEERAAHAIAAHALGRPLPV</sequence>
<feature type="domain" description="HTH gntR-type" evidence="4">
    <location>
        <begin position="1"/>
        <end position="52"/>
    </location>
</feature>
<dbReference type="Pfam" id="PF07729">
    <property type="entry name" value="FCD"/>
    <property type="match status" value="1"/>
</dbReference>
<gene>
    <name evidence="5" type="ORF">KHB02_16080</name>
</gene>
<evidence type="ECO:0000256" key="2">
    <source>
        <dbReference type="ARBA" id="ARBA00023125"/>
    </source>
</evidence>
<dbReference type="GO" id="GO:0003700">
    <property type="term" value="F:DNA-binding transcription factor activity"/>
    <property type="evidence" value="ECO:0007669"/>
    <property type="project" value="InterPro"/>
</dbReference>
<dbReference type="AlphaFoldDB" id="A0A942T0A2"/>
<dbReference type="EMBL" id="JAGYPE010000002">
    <property type="protein sequence ID" value="MBS4182913.1"/>
    <property type="molecule type" value="Genomic_DNA"/>
</dbReference>
<dbReference type="InterPro" id="IPR036388">
    <property type="entry name" value="WH-like_DNA-bd_sf"/>
</dbReference>
<proteinExistence type="predicted"/>
<keyword evidence="1" id="KW-0805">Transcription regulation</keyword>
<keyword evidence="2" id="KW-0238">DNA-binding</keyword>
<dbReference type="PROSITE" id="PS50949">
    <property type="entry name" value="HTH_GNTR"/>
    <property type="match status" value="1"/>
</dbReference>
<dbReference type="InterPro" id="IPR008920">
    <property type="entry name" value="TF_FadR/GntR_C"/>
</dbReference>
<evidence type="ECO:0000313" key="5">
    <source>
        <dbReference type="EMBL" id="MBS4182913.1"/>
    </source>
</evidence>